<dbReference type="InterPro" id="IPR006764">
    <property type="entry name" value="SAM_dep_MeTrfase_SAV2177_type"/>
</dbReference>
<dbReference type="Gene3D" id="3.40.50.150">
    <property type="entry name" value="Vaccinia Virus protein VP39"/>
    <property type="match status" value="1"/>
</dbReference>
<dbReference type="GO" id="GO:0008168">
    <property type="term" value="F:methyltransferase activity"/>
    <property type="evidence" value="ECO:0007669"/>
    <property type="project" value="UniProtKB-KW"/>
</dbReference>
<protein>
    <submittedName>
        <fullName evidence="1">SAM-dependent methyltransferase</fullName>
    </submittedName>
</protein>
<dbReference type="RefSeq" id="WP_312891830.1">
    <property type="nucleotide sequence ID" value="NZ_JACHJB010000002.1"/>
</dbReference>
<name>A0A7X0C5A1_9ACTN</name>
<dbReference type="GO" id="GO:0032259">
    <property type="term" value="P:methylation"/>
    <property type="evidence" value="ECO:0007669"/>
    <property type="project" value="UniProtKB-KW"/>
</dbReference>
<organism evidence="1 2">
    <name type="scientific">Nonomuraea muscovyensis</name>
    <dbReference type="NCBI Taxonomy" id="1124761"/>
    <lineage>
        <taxon>Bacteria</taxon>
        <taxon>Bacillati</taxon>
        <taxon>Actinomycetota</taxon>
        <taxon>Actinomycetes</taxon>
        <taxon>Streptosporangiales</taxon>
        <taxon>Streptosporangiaceae</taxon>
        <taxon>Nonomuraea</taxon>
    </lineage>
</organism>
<evidence type="ECO:0000313" key="1">
    <source>
        <dbReference type="EMBL" id="MBB6348793.1"/>
    </source>
</evidence>
<proteinExistence type="predicted"/>
<dbReference type="InterPro" id="IPR029063">
    <property type="entry name" value="SAM-dependent_MTases_sf"/>
</dbReference>
<dbReference type="AlphaFoldDB" id="A0A7X0C5A1"/>
<keyword evidence="1" id="KW-0489">Methyltransferase</keyword>
<dbReference type="SUPFAM" id="SSF53335">
    <property type="entry name" value="S-adenosyl-L-methionine-dependent methyltransferases"/>
    <property type="match status" value="1"/>
</dbReference>
<gene>
    <name evidence="1" type="ORF">FHU36_005338</name>
</gene>
<dbReference type="PIRSF" id="PIRSF017393">
    <property type="entry name" value="MTase_SAV2177"/>
    <property type="match status" value="1"/>
</dbReference>
<accession>A0A7X0C5A1</accession>
<keyword evidence="2" id="KW-1185">Reference proteome</keyword>
<dbReference type="Pfam" id="PF04672">
    <property type="entry name" value="Methyltransf_19"/>
    <property type="match status" value="1"/>
</dbReference>
<comment type="caution">
    <text evidence="1">The sequence shown here is derived from an EMBL/GenBank/DDBJ whole genome shotgun (WGS) entry which is preliminary data.</text>
</comment>
<reference evidence="1 2" key="1">
    <citation type="submission" date="2020-08" db="EMBL/GenBank/DDBJ databases">
        <title>Sequencing the genomes of 1000 actinobacteria strains.</title>
        <authorList>
            <person name="Klenk H.-P."/>
        </authorList>
    </citation>
    <scope>NUCLEOTIDE SEQUENCE [LARGE SCALE GENOMIC DNA]</scope>
    <source>
        <strain evidence="1 2">DSM 45913</strain>
    </source>
</reference>
<sequence>MVEFDPRTPNLARMYDYMLGGVTNYAVDREATDRLAELVPHTVPLARVNRGFQQRAVRHLAGSGVRQFLDLGSGLPTQGSVHQIVPGARVVYVDRDPVVAAHATALLRDESRAAFVRADLLDAAGVLERAAAFLDLDRPVGVLLISILHFIPDAGTDDAGGPHAAVAALREALAPGSHLVLTHSTTPGPSPGRAKPAARRGAARTPARIRAFFGDFTLVEPGLVHAADWRPDRPRLAAEPSTASYLMAGVGWKAPDPQV</sequence>
<dbReference type="EMBL" id="JACHJB010000002">
    <property type="protein sequence ID" value="MBB6348793.1"/>
    <property type="molecule type" value="Genomic_DNA"/>
</dbReference>
<dbReference type="Proteomes" id="UP000583800">
    <property type="component" value="Unassembled WGS sequence"/>
</dbReference>
<keyword evidence="1" id="KW-0808">Transferase</keyword>
<evidence type="ECO:0000313" key="2">
    <source>
        <dbReference type="Proteomes" id="UP000583800"/>
    </source>
</evidence>
<dbReference type="CDD" id="cd02440">
    <property type="entry name" value="AdoMet_MTases"/>
    <property type="match status" value="1"/>
</dbReference>